<dbReference type="InterPro" id="IPR013785">
    <property type="entry name" value="Aldolase_TIM"/>
</dbReference>
<comment type="cofactor">
    <cofactor evidence="1">
        <name>Zn(2+)</name>
        <dbReference type="ChEBI" id="CHEBI:29105"/>
    </cofactor>
</comment>
<dbReference type="PANTHER" id="PTHR37418">
    <property type="entry name" value="3-KETO-5-AMINOHEXANOATE CLEAVAGE ENZYME-RELATED"/>
    <property type="match status" value="1"/>
</dbReference>
<keyword evidence="3" id="KW-0479">Metal-binding</keyword>
<accession>A0A4R7BQ72</accession>
<evidence type="ECO:0000256" key="4">
    <source>
        <dbReference type="ARBA" id="ARBA00022833"/>
    </source>
</evidence>
<sequence length="292" mass="30475">MAVWIEAALNGPWTRARQPLIPITVEEIVAEGIACAEAGAAIIHLHAFDPATGRQRDDADIYAAIIEGIRQKVDAIVYPTLPFVQSAEAFAPGAAEARYRAVEGLGERGLLEWGVVDPGTINLATFGEIAEGGLGSVYANPGAHIRRGLDLAALHGYVPSYAIYEPGFLRLGAAMAKAVPGCPAPLYRFMFSDVFTYGFPPAPYALDAYLALLADAAPGAPWMAAGLGVDIRPLIPDIVARGGHVRVGLEDAPFGTTTGNVARVEEAVRLVGAAGGRIAGPAEVREALRAAG</sequence>
<keyword evidence="4" id="KW-0862">Zinc</keyword>
<comment type="caution">
    <text evidence="5">The sequence shown here is derived from an EMBL/GenBank/DDBJ whole genome shotgun (WGS) entry which is preliminary data.</text>
</comment>
<keyword evidence="6" id="KW-1185">Reference proteome</keyword>
<evidence type="ECO:0000256" key="3">
    <source>
        <dbReference type="ARBA" id="ARBA00022723"/>
    </source>
</evidence>
<dbReference type="AlphaFoldDB" id="A0A4R7BQ72"/>
<dbReference type="EMBL" id="SNZR01000016">
    <property type="protein sequence ID" value="TDR87293.1"/>
    <property type="molecule type" value="Genomic_DNA"/>
</dbReference>
<keyword evidence="2" id="KW-0808">Transferase</keyword>
<reference evidence="5 6" key="1">
    <citation type="submission" date="2019-03" db="EMBL/GenBank/DDBJ databases">
        <title>Genomic Encyclopedia of Type Strains, Phase IV (KMG-IV): sequencing the most valuable type-strain genomes for metagenomic binning, comparative biology and taxonomic classification.</title>
        <authorList>
            <person name="Goeker M."/>
        </authorList>
    </citation>
    <scope>NUCLEOTIDE SEQUENCE [LARGE SCALE GENOMIC DNA]</scope>
    <source>
        <strain evidence="5 6">DSM 25903</strain>
    </source>
</reference>
<organism evidence="5 6">
    <name type="scientific">Enterovirga rhinocerotis</name>
    <dbReference type="NCBI Taxonomy" id="1339210"/>
    <lineage>
        <taxon>Bacteria</taxon>
        <taxon>Pseudomonadati</taxon>
        <taxon>Pseudomonadota</taxon>
        <taxon>Alphaproteobacteria</taxon>
        <taxon>Hyphomicrobiales</taxon>
        <taxon>Methylobacteriaceae</taxon>
        <taxon>Enterovirga</taxon>
    </lineage>
</organism>
<dbReference type="OrthoDB" id="9805277at2"/>
<dbReference type="Pfam" id="PF05853">
    <property type="entry name" value="BKACE"/>
    <property type="match status" value="1"/>
</dbReference>
<proteinExistence type="predicted"/>
<evidence type="ECO:0000256" key="2">
    <source>
        <dbReference type="ARBA" id="ARBA00022679"/>
    </source>
</evidence>
<evidence type="ECO:0000313" key="6">
    <source>
        <dbReference type="Proteomes" id="UP000295122"/>
    </source>
</evidence>
<protein>
    <submittedName>
        <fullName evidence="5">Uncharacterized protein (DUF849 family)</fullName>
    </submittedName>
</protein>
<dbReference type="GO" id="GO:0043720">
    <property type="term" value="F:3-keto-5-aminohexanoate cleavage activity"/>
    <property type="evidence" value="ECO:0007669"/>
    <property type="project" value="InterPro"/>
</dbReference>
<name>A0A4R7BQ72_9HYPH</name>
<dbReference type="GO" id="GO:0046872">
    <property type="term" value="F:metal ion binding"/>
    <property type="evidence" value="ECO:0007669"/>
    <property type="project" value="UniProtKB-KW"/>
</dbReference>
<dbReference type="RefSeq" id="WP_133774097.1">
    <property type="nucleotide sequence ID" value="NZ_SNZR01000016.1"/>
</dbReference>
<dbReference type="Proteomes" id="UP000295122">
    <property type="component" value="Unassembled WGS sequence"/>
</dbReference>
<dbReference type="Gene3D" id="3.20.20.70">
    <property type="entry name" value="Aldolase class I"/>
    <property type="match status" value="1"/>
</dbReference>
<evidence type="ECO:0000256" key="1">
    <source>
        <dbReference type="ARBA" id="ARBA00001947"/>
    </source>
</evidence>
<gene>
    <name evidence="5" type="ORF">EV668_4374</name>
</gene>
<dbReference type="InterPro" id="IPR008567">
    <property type="entry name" value="BKACE"/>
</dbReference>
<dbReference type="PANTHER" id="PTHR37418:SF2">
    <property type="entry name" value="3-KETO-5-AMINOHEXANOATE CLEAVAGE ENZYME"/>
    <property type="match status" value="1"/>
</dbReference>
<evidence type="ECO:0000313" key="5">
    <source>
        <dbReference type="EMBL" id="TDR87293.1"/>
    </source>
</evidence>